<dbReference type="EMBL" id="LBXL01000050">
    <property type="protein sequence ID" value="KKR28425.1"/>
    <property type="molecule type" value="Genomic_DNA"/>
</dbReference>
<dbReference type="Gene3D" id="3.40.50.150">
    <property type="entry name" value="Vaccinia Virus protein VP39"/>
    <property type="match status" value="1"/>
</dbReference>
<dbReference type="CDD" id="cd02440">
    <property type="entry name" value="AdoMet_MTases"/>
    <property type="match status" value="1"/>
</dbReference>
<gene>
    <name evidence="1" type="ORF">UT61_C0050G0009</name>
</gene>
<comment type="caution">
    <text evidence="1">The sequence shown here is derived from an EMBL/GenBank/DDBJ whole genome shotgun (WGS) entry which is preliminary data.</text>
</comment>
<protein>
    <recommendedName>
        <fullName evidence="3">Methyltransferase domain-containing protein</fullName>
    </recommendedName>
</protein>
<proteinExistence type="predicted"/>
<name>A0A0G0S162_9BACT</name>
<evidence type="ECO:0000313" key="2">
    <source>
        <dbReference type="Proteomes" id="UP000034793"/>
    </source>
</evidence>
<sequence length="384" mass="44422">MDNNIFYNDYSSVYDFKPGQTILEVPYRTPLAVVKAIKSYIKNKVVCELGSAAGDIALEMAKYARRVIGVEIDEERVKISCKRGLPTICADATTFNPPEKIDVYYMWMGHELIRSVFNNIKEGVIIMAAELKYGTRVGYPRGVEAEILDQIRYEYPESQMLNVKYNEGDGERQTGVMCLLIVRKRPKKMKNLMVYFNPEKRFSAEVEDLVKRQIINSLRMGWKRADIVLLTDFPYKYKGVEAKIINPNLFRDSEYTVQKSNVIYHLLEEKMVHENELWLYHDLDFFQLHPIDGSEISLQGGLAGFVEDDSSKFNLNRFFFRKGSHKIFEWIRNRALKLQSSEAVALASLVTTNYRNINSFLKRLKPSGIFDHTKLLLMLLAMGD</sequence>
<organism evidence="1 2">
    <name type="scientific">Candidatus Woesebacteria bacterium GW2011_GWA1_39_8</name>
    <dbReference type="NCBI Taxonomy" id="1618552"/>
    <lineage>
        <taxon>Bacteria</taxon>
        <taxon>Candidatus Woeseibacteriota</taxon>
    </lineage>
</organism>
<evidence type="ECO:0008006" key="3">
    <source>
        <dbReference type="Google" id="ProtNLM"/>
    </source>
</evidence>
<evidence type="ECO:0000313" key="1">
    <source>
        <dbReference type="EMBL" id="KKR28425.1"/>
    </source>
</evidence>
<dbReference type="AlphaFoldDB" id="A0A0G0S162"/>
<dbReference type="SUPFAM" id="SSF53335">
    <property type="entry name" value="S-adenosyl-L-methionine-dependent methyltransferases"/>
    <property type="match status" value="1"/>
</dbReference>
<dbReference type="InterPro" id="IPR029063">
    <property type="entry name" value="SAM-dependent_MTases_sf"/>
</dbReference>
<reference evidence="1 2" key="1">
    <citation type="journal article" date="2015" name="Nature">
        <title>rRNA introns, odd ribosomes, and small enigmatic genomes across a large radiation of phyla.</title>
        <authorList>
            <person name="Brown C.T."/>
            <person name="Hug L.A."/>
            <person name="Thomas B.C."/>
            <person name="Sharon I."/>
            <person name="Castelle C.J."/>
            <person name="Singh A."/>
            <person name="Wilkins M.J."/>
            <person name="Williams K.H."/>
            <person name="Banfield J.F."/>
        </authorList>
    </citation>
    <scope>NUCLEOTIDE SEQUENCE [LARGE SCALE GENOMIC DNA]</scope>
</reference>
<accession>A0A0G0S162</accession>
<dbReference type="Proteomes" id="UP000034793">
    <property type="component" value="Unassembled WGS sequence"/>
</dbReference>